<organism evidence="5 6">
    <name type="scientific">Alistipes shahii</name>
    <dbReference type="NCBI Taxonomy" id="328814"/>
    <lineage>
        <taxon>Bacteria</taxon>
        <taxon>Pseudomonadati</taxon>
        <taxon>Bacteroidota</taxon>
        <taxon>Bacteroidia</taxon>
        <taxon>Bacteroidales</taxon>
        <taxon>Rikenellaceae</taxon>
        <taxon>Alistipes</taxon>
    </lineage>
</organism>
<feature type="binding site" evidence="2">
    <location>
        <position position="289"/>
    </location>
    <ligand>
        <name>substrate</name>
    </ligand>
</feature>
<comment type="similarity">
    <text evidence="2">Belongs to the thiamine-monophosphate kinase family.</text>
</comment>
<dbReference type="EC" id="2.7.4.16" evidence="2"/>
<feature type="binding site" evidence="2">
    <location>
        <position position="85"/>
    </location>
    <ligand>
        <name>Mg(2+)</name>
        <dbReference type="ChEBI" id="CHEBI:18420"/>
        <label>4</label>
    </ligand>
</feature>
<dbReference type="UniPathway" id="UPA00060">
    <property type="reaction ID" value="UER00142"/>
</dbReference>
<dbReference type="NCBIfam" id="TIGR01379">
    <property type="entry name" value="thiL"/>
    <property type="match status" value="1"/>
</dbReference>
<feature type="binding site" evidence="2">
    <location>
        <position position="54"/>
    </location>
    <ligand>
        <name>Mg(2+)</name>
        <dbReference type="ChEBI" id="CHEBI:18420"/>
        <label>4</label>
    </ligand>
</feature>
<reference evidence="5 6" key="1">
    <citation type="journal article" date="2019" name="Nat. Med.">
        <title>A library of human gut bacterial isolates paired with longitudinal multiomics data enables mechanistic microbiome research.</title>
        <authorList>
            <person name="Poyet M."/>
            <person name="Groussin M."/>
            <person name="Gibbons S.M."/>
            <person name="Avila-Pacheco J."/>
            <person name="Jiang X."/>
            <person name="Kearney S.M."/>
            <person name="Perrotta A.R."/>
            <person name="Berdy B."/>
            <person name="Zhao S."/>
            <person name="Lieberman T.D."/>
            <person name="Swanson P.K."/>
            <person name="Smith M."/>
            <person name="Roesemann S."/>
            <person name="Alexander J.E."/>
            <person name="Rich S.A."/>
            <person name="Livny J."/>
            <person name="Vlamakis H."/>
            <person name="Clish C."/>
            <person name="Bullock K."/>
            <person name="Deik A."/>
            <person name="Scott J."/>
            <person name="Pierce K.A."/>
            <person name="Xavier R.J."/>
            <person name="Alm E.J."/>
        </authorList>
    </citation>
    <scope>NUCLEOTIDE SEQUENCE [LARGE SCALE GENOMIC DNA]</scope>
    <source>
        <strain evidence="5 6">BIOML-A2</strain>
    </source>
</reference>
<dbReference type="AlphaFoldDB" id="A0A5B3GDT4"/>
<comment type="caution">
    <text evidence="5">The sequence shown here is derived from an EMBL/GenBank/DDBJ whole genome shotgun (WGS) entry which is preliminary data.</text>
</comment>
<dbReference type="Pfam" id="PF00586">
    <property type="entry name" value="AIRS"/>
    <property type="match status" value="1"/>
</dbReference>
<feature type="binding site" evidence="2">
    <location>
        <position position="133"/>
    </location>
    <ligand>
        <name>Mg(2+)</name>
        <dbReference type="ChEBI" id="CHEBI:18420"/>
        <label>1</label>
    </ligand>
</feature>
<evidence type="ECO:0000259" key="4">
    <source>
        <dbReference type="Pfam" id="PF02769"/>
    </source>
</evidence>
<keyword evidence="1 2" id="KW-0784">Thiamine biosynthesis</keyword>
<dbReference type="InterPro" id="IPR006283">
    <property type="entry name" value="ThiL-like"/>
</dbReference>
<feature type="binding site" evidence="2">
    <location>
        <position position="63"/>
    </location>
    <ligand>
        <name>substrate</name>
    </ligand>
</feature>
<feature type="binding site" evidence="2">
    <location>
        <position position="39"/>
    </location>
    <ligand>
        <name>Mg(2+)</name>
        <dbReference type="ChEBI" id="CHEBI:18420"/>
        <label>4</label>
    </ligand>
</feature>
<feature type="binding site" evidence="2">
    <location>
        <position position="239"/>
    </location>
    <ligand>
        <name>Mg(2+)</name>
        <dbReference type="ChEBI" id="CHEBI:18420"/>
        <label>5</label>
    </ligand>
</feature>
<dbReference type="InterPro" id="IPR036921">
    <property type="entry name" value="PurM-like_N_sf"/>
</dbReference>
<dbReference type="GO" id="GO:0009030">
    <property type="term" value="F:thiamine-phosphate kinase activity"/>
    <property type="evidence" value="ECO:0007669"/>
    <property type="project" value="UniProtKB-UniRule"/>
</dbReference>
<gene>
    <name evidence="2 5" type="primary">thiL</name>
    <name evidence="5" type="ORF">F2Y13_03075</name>
</gene>
<dbReference type="InterPro" id="IPR010918">
    <property type="entry name" value="PurM-like_C_dom"/>
</dbReference>
<evidence type="ECO:0000259" key="3">
    <source>
        <dbReference type="Pfam" id="PF00586"/>
    </source>
</evidence>
<dbReference type="RefSeq" id="WP_138266339.1">
    <property type="nucleotide sequence ID" value="NZ_CATVWL010000048.1"/>
</dbReference>
<feature type="binding site" evidence="2">
    <location>
        <position position="236"/>
    </location>
    <ligand>
        <name>Mg(2+)</name>
        <dbReference type="ChEBI" id="CHEBI:18420"/>
        <label>3</label>
    </ligand>
</feature>
<sequence>MDQKKRTEIASLGQFGLIDLLTSGFTPKNASTLKGAGDDAAVIAPGRGEAVLCTTDSFYEGVDFDLTYFPLKHLGYKAVTAGVSDILAMNALPAQITVSLGVSSKLPVEALQDLYEGIAFACKEQEIDLVGGDTRASMTGLVITVTTLGYAKKEKIVYRSGAQQNDLVCITGNLGAAYMGLQLLEREKRVLADVENPEPQFKGYEYLLEKYLKPRPRTDIVRALAEEKIRPTSMIDLSDGLASDLMQICKSSACGARIYLERIPIARQTSALAEEMHSDPVVAALNGGEDYELLFTVPLSMQEQIMRLGLVDVIGHITPASTGCYLVTPDGQDIKLKAQGFPEE</sequence>
<comment type="function">
    <text evidence="2">Catalyzes the ATP-dependent phosphorylation of thiamine-monophosphate (TMP) to form thiamine-pyrophosphate (TPP), the active form of vitamin B1.</text>
</comment>
<keyword evidence="2" id="KW-0547">Nucleotide-binding</keyword>
<keyword evidence="2" id="KW-0479">Metal-binding</keyword>
<dbReference type="SUPFAM" id="SSF55326">
    <property type="entry name" value="PurM N-terminal domain-like"/>
    <property type="match status" value="1"/>
</dbReference>
<name>A0A5B3GDT4_9BACT</name>
<dbReference type="Gene3D" id="3.90.650.10">
    <property type="entry name" value="PurM-like C-terminal domain"/>
    <property type="match status" value="1"/>
</dbReference>
<dbReference type="Gene3D" id="3.30.1330.10">
    <property type="entry name" value="PurM-like, N-terminal domain"/>
    <property type="match status" value="1"/>
</dbReference>
<feature type="binding site" evidence="2">
    <location>
        <position position="39"/>
    </location>
    <ligand>
        <name>Mg(2+)</name>
        <dbReference type="ChEBI" id="CHEBI:18420"/>
        <label>3</label>
    </ligand>
</feature>
<feature type="binding site" evidence="2">
    <location>
        <position position="55"/>
    </location>
    <ligand>
        <name>Mg(2+)</name>
        <dbReference type="ChEBI" id="CHEBI:18420"/>
        <label>1</label>
    </ligand>
</feature>
<proteinExistence type="inferred from homology"/>
<dbReference type="GO" id="GO:0009229">
    <property type="term" value="P:thiamine diphosphate biosynthetic process"/>
    <property type="evidence" value="ECO:0007669"/>
    <property type="project" value="UniProtKB-UniRule"/>
</dbReference>
<dbReference type="GO" id="GO:0009228">
    <property type="term" value="P:thiamine biosynthetic process"/>
    <property type="evidence" value="ECO:0007669"/>
    <property type="project" value="UniProtKB-KW"/>
</dbReference>
<feature type="binding site" evidence="2">
    <location>
        <position position="85"/>
    </location>
    <ligand>
        <name>Mg(2+)</name>
        <dbReference type="ChEBI" id="CHEBI:18420"/>
        <label>2</label>
    </ligand>
</feature>
<dbReference type="GO" id="GO:0000287">
    <property type="term" value="F:magnesium ion binding"/>
    <property type="evidence" value="ECO:0007669"/>
    <property type="project" value="UniProtKB-UniRule"/>
</dbReference>
<feature type="binding site" evidence="2">
    <location>
        <position position="115"/>
    </location>
    <ligand>
        <name>ATP</name>
        <dbReference type="ChEBI" id="CHEBI:30616"/>
    </ligand>
</feature>
<dbReference type="EMBL" id="VVXK01000002">
    <property type="protein sequence ID" value="KAA2371785.1"/>
    <property type="molecule type" value="Genomic_DNA"/>
</dbReference>
<feature type="binding site" evidence="2">
    <location>
        <position position="159"/>
    </location>
    <ligand>
        <name>ATP</name>
        <dbReference type="ChEBI" id="CHEBI:30616"/>
    </ligand>
</feature>
<keyword evidence="2 5" id="KW-0418">Kinase</keyword>
<feature type="binding site" evidence="2">
    <location>
        <position position="238"/>
    </location>
    <ligand>
        <name>ATP</name>
        <dbReference type="ChEBI" id="CHEBI:30616"/>
    </ligand>
</feature>
<feature type="binding site" evidence="2">
    <location>
        <position position="85"/>
    </location>
    <ligand>
        <name>Mg(2+)</name>
        <dbReference type="ChEBI" id="CHEBI:18420"/>
        <label>3</label>
    </ligand>
</feature>
<comment type="catalytic activity">
    <reaction evidence="2">
        <text>thiamine phosphate + ATP = thiamine diphosphate + ADP</text>
        <dbReference type="Rhea" id="RHEA:15913"/>
        <dbReference type="ChEBI" id="CHEBI:30616"/>
        <dbReference type="ChEBI" id="CHEBI:37575"/>
        <dbReference type="ChEBI" id="CHEBI:58937"/>
        <dbReference type="ChEBI" id="CHEBI:456216"/>
        <dbReference type="EC" id="2.7.4.16"/>
    </reaction>
</comment>
<evidence type="ECO:0000313" key="6">
    <source>
        <dbReference type="Proteomes" id="UP000323567"/>
    </source>
</evidence>
<comment type="miscellaneous">
    <text evidence="2">Reaction mechanism of ThiL seems to utilize a direct, inline transfer of the gamma-phosphate of ATP to TMP rather than a phosphorylated enzyme intermediate.</text>
</comment>
<keyword evidence="2" id="KW-0067">ATP-binding</keyword>
<dbReference type="InterPro" id="IPR016188">
    <property type="entry name" value="PurM-like_N"/>
</dbReference>
<feature type="domain" description="PurM-like N-terminal" evidence="3">
    <location>
        <begin position="37"/>
        <end position="150"/>
    </location>
</feature>
<dbReference type="PANTHER" id="PTHR30270">
    <property type="entry name" value="THIAMINE-MONOPHOSPHATE KINASE"/>
    <property type="match status" value="1"/>
</dbReference>
<dbReference type="InterPro" id="IPR036676">
    <property type="entry name" value="PurM-like_C_sf"/>
</dbReference>
<evidence type="ECO:0000256" key="2">
    <source>
        <dbReference type="HAMAP-Rule" id="MF_02128"/>
    </source>
</evidence>
<dbReference type="SUPFAM" id="SSF56042">
    <property type="entry name" value="PurM C-terminal domain-like"/>
    <property type="match status" value="1"/>
</dbReference>
<feature type="domain" description="PurM-like C-terminal" evidence="4">
    <location>
        <begin position="208"/>
        <end position="276"/>
    </location>
</feature>
<dbReference type="Pfam" id="PF02769">
    <property type="entry name" value="AIRS_C"/>
    <property type="match status" value="1"/>
</dbReference>
<feature type="binding site" evidence="2">
    <location>
        <position position="341"/>
    </location>
    <ligand>
        <name>substrate</name>
    </ligand>
</feature>
<feature type="binding site" evidence="2">
    <location>
        <position position="56"/>
    </location>
    <ligand>
        <name>Mg(2+)</name>
        <dbReference type="ChEBI" id="CHEBI:18420"/>
        <label>1</label>
    </ligand>
</feature>
<dbReference type="PIRSF" id="PIRSF005303">
    <property type="entry name" value="Thiam_monoph_kin"/>
    <property type="match status" value="1"/>
</dbReference>
<dbReference type="HAMAP" id="MF_02128">
    <property type="entry name" value="TMP_kinase"/>
    <property type="match status" value="1"/>
</dbReference>
<keyword evidence="2" id="KW-0460">Magnesium</keyword>
<accession>A0A5B3GDT4</accession>
<evidence type="ECO:0000313" key="5">
    <source>
        <dbReference type="EMBL" id="KAA2371785.1"/>
    </source>
</evidence>
<dbReference type="GO" id="GO:0005524">
    <property type="term" value="F:ATP binding"/>
    <property type="evidence" value="ECO:0007669"/>
    <property type="project" value="UniProtKB-UniRule"/>
</dbReference>
<feature type="binding site" evidence="2">
    <location>
        <position position="56"/>
    </location>
    <ligand>
        <name>Mg(2+)</name>
        <dbReference type="ChEBI" id="CHEBI:18420"/>
        <label>2</label>
    </ligand>
</feature>
<dbReference type="Proteomes" id="UP000323567">
    <property type="component" value="Unassembled WGS sequence"/>
</dbReference>
<evidence type="ECO:0000256" key="1">
    <source>
        <dbReference type="ARBA" id="ARBA00022977"/>
    </source>
</evidence>
<keyword evidence="2 5" id="KW-0808">Transferase</keyword>
<dbReference type="CDD" id="cd02194">
    <property type="entry name" value="ThiL"/>
    <property type="match status" value="1"/>
</dbReference>
<comment type="pathway">
    <text evidence="2">Cofactor biosynthesis; thiamine diphosphate biosynthesis; thiamine diphosphate from thiamine phosphate: step 1/1.</text>
</comment>
<dbReference type="PANTHER" id="PTHR30270:SF0">
    <property type="entry name" value="THIAMINE-MONOPHOSPHATE KINASE"/>
    <property type="match status" value="1"/>
</dbReference>
<protein>
    <recommendedName>
        <fullName evidence="2">Thiamine-monophosphate kinase</fullName>
        <shortName evidence="2">TMP kinase</shortName>
        <shortName evidence="2">Thiamine-phosphate kinase</shortName>
        <ecNumber evidence="2">2.7.4.16</ecNumber>
    </recommendedName>
</protein>
<feature type="binding site" evidence="2">
    <location>
        <begin position="132"/>
        <end position="133"/>
    </location>
    <ligand>
        <name>ATP</name>
        <dbReference type="ChEBI" id="CHEBI:30616"/>
    </ligand>
</feature>